<evidence type="ECO:0000256" key="3">
    <source>
        <dbReference type="ARBA" id="ARBA00022827"/>
    </source>
</evidence>
<evidence type="ECO:0000256" key="4">
    <source>
        <dbReference type="ARBA" id="ARBA00023002"/>
    </source>
</evidence>
<protein>
    <recommendedName>
        <fullName evidence="5">Glucose-methanol-choline oxidoreductase N-terminal domain-containing protein</fullName>
    </recommendedName>
</protein>
<dbReference type="Proteomes" id="UP000242715">
    <property type="component" value="Unassembled WGS sequence"/>
</dbReference>
<keyword evidence="3" id="KW-0274">FAD</keyword>
<dbReference type="Gene3D" id="3.50.50.60">
    <property type="entry name" value="FAD/NAD(P)-binding domain"/>
    <property type="match status" value="1"/>
</dbReference>
<keyword evidence="2" id="KW-0285">Flavoprotein</keyword>
<evidence type="ECO:0000313" key="6">
    <source>
        <dbReference type="EMBL" id="GAU24156.1"/>
    </source>
</evidence>
<dbReference type="InterPro" id="IPR000172">
    <property type="entry name" value="GMC_OxRdtase_N"/>
</dbReference>
<dbReference type="InterPro" id="IPR036188">
    <property type="entry name" value="FAD/NAD-bd_sf"/>
</dbReference>
<accession>A0A2Z6LYD6</accession>
<dbReference type="OrthoDB" id="269227at2759"/>
<dbReference type="EMBL" id="DF973285">
    <property type="protein sequence ID" value="GAU24156.1"/>
    <property type="molecule type" value="Genomic_DNA"/>
</dbReference>
<dbReference type="PANTHER" id="PTHR46056">
    <property type="entry name" value="LONG-CHAIN-ALCOHOL OXIDASE"/>
    <property type="match status" value="1"/>
</dbReference>
<dbReference type="AlphaFoldDB" id="A0A2Z6LYD6"/>
<dbReference type="GO" id="GO:0016614">
    <property type="term" value="F:oxidoreductase activity, acting on CH-OH group of donors"/>
    <property type="evidence" value="ECO:0007669"/>
    <property type="project" value="InterPro"/>
</dbReference>
<keyword evidence="7" id="KW-1185">Reference proteome</keyword>
<dbReference type="PANTHER" id="PTHR46056:SF7">
    <property type="entry name" value="LONG-CHAIN-ALCOHOL OXIDASE"/>
    <property type="match status" value="1"/>
</dbReference>
<comment type="similarity">
    <text evidence="1">Belongs to the GMC oxidoreductase family.</text>
</comment>
<sequence>MHENDSTLQQSQINKGLNVTLDSENNTLKIKCDAVVVGSRSRGGITTSVLSNGGHKVLVLKKGNYFVREDYSSLEGSTVGGSSAVNWQACIRTPKKVLKEWKPGRPPLGDSIVPMTCGWEDKVYEKWSSWFPNGY</sequence>
<gene>
    <name evidence="6" type="ORF">TSUD_83910</name>
</gene>
<dbReference type="SUPFAM" id="SSF51905">
    <property type="entry name" value="FAD/NAD(P)-binding domain"/>
    <property type="match status" value="1"/>
</dbReference>
<organism evidence="6 7">
    <name type="scientific">Trifolium subterraneum</name>
    <name type="common">Subterranean clover</name>
    <dbReference type="NCBI Taxonomy" id="3900"/>
    <lineage>
        <taxon>Eukaryota</taxon>
        <taxon>Viridiplantae</taxon>
        <taxon>Streptophyta</taxon>
        <taxon>Embryophyta</taxon>
        <taxon>Tracheophyta</taxon>
        <taxon>Spermatophyta</taxon>
        <taxon>Magnoliopsida</taxon>
        <taxon>eudicotyledons</taxon>
        <taxon>Gunneridae</taxon>
        <taxon>Pentapetalae</taxon>
        <taxon>rosids</taxon>
        <taxon>fabids</taxon>
        <taxon>Fabales</taxon>
        <taxon>Fabaceae</taxon>
        <taxon>Papilionoideae</taxon>
        <taxon>50 kb inversion clade</taxon>
        <taxon>NPAAA clade</taxon>
        <taxon>Hologalegina</taxon>
        <taxon>IRL clade</taxon>
        <taxon>Trifolieae</taxon>
        <taxon>Trifolium</taxon>
    </lineage>
</organism>
<name>A0A2Z6LYD6_TRISU</name>
<evidence type="ECO:0000256" key="1">
    <source>
        <dbReference type="ARBA" id="ARBA00010790"/>
    </source>
</evidence>
<feature type="domain" description="Glucose-methanol-choline oxidoreductase N-terminal" evidence="5">
    <location>
        <begin position="49"/>
        <end position="102"/>
    </location>
</feature>
<dbReference type="GO" id="GO:0050660">
    <property type="term" value="F:flavin adenine dinucleotide binding"/>
    <property type="evidence" value="ECO:0007669"/>
    <property type="project" value="InterPro"/>
</dbReference>
<reference evidence="7" key="1">
    <citation type="journal article" date="2017" name="Front. Plant Sci.">
        <title>Climate Clever Clovers: New Paradigm to Reduce the Environmental Footprint of Ruminants by Breeding Low Methanogenic Forages Utilizing Haplotype Variation.</title>
        <authorList>
            <person name="Kaur P."/>
            <person name="Appels R."/>
            <person name="Bayer P.E."/>
            <person name="Keeble-Gagnere G."/>
            <person name="Wang J."/>
            <person name="Hirakawa H."/>
            <person name="Shirasawa K."/>
            <person name="Vercoe P."/>
            <person name="Stefanova K."/>
            <person name="Durmic Z."/>
            <person name="Nichols P."/>
            <person name="Revell C."/>
            <person name="Isobe S.N."/>
            <person name="Edwards D."/>
            <person name="Erskine W."/>
        </authorList>
    </citation>
    <scope>NUCLEOTIDE SEQUENCE [LARGE SCALE GENOMIC DNA]</scope>
    <source>
        <strain evidence="7">cv. Daliak</strain>
    </source>
</reference>
<dbReference type="Pfam" id="PF00732">
    <property type="entry name" value="GMC_oxred_N"/>
    <property type="match status" value="1"/>
</dbReference>
<proteinExistence type="inferred from homology"/>
<evidence type="ECO:0000256" key="2">
    <source>
        <dbReference type="ARBA" id="ARBA00022630"/>
    </source>
</evidence>
<evidence type="ECO:0000259" key="5">
    <source>
        <dbReference type="Pfam" id="PF00732"/>
    </source>
</evidence>
<evidence type="ECO:0000313" key="7">
    <source>
        <dbReference type="Proteomes" id="UP000242715"/>
    </source>
</evidence>
<keyword evidence="4" id="KW-0560">Oxidoreductase</keyword>